<protein>
    <submittedName>
        <fullName evidence="3">HIT domain-containing protein</fullName>
    </submittedName>
</protein>
<dbReference type="EMBL" id="CP104067">
    <property type="protein sequence ID" value="WAH40065.1"/>
    <property type="molecule type" value="Genomic_DNA"/>
</dbReference>
<evidence type="ECO:0000259" key="2">
    <source>
        <dbReference type="PROSITE" id="PS51084"/>
    </source>
</evidence>
<organism evidence="3 4">
    <name type="scientific">Alicyclobacillus fastidiosus</name>
    <dbReference type="NCBI Taxonomy" id="392011"/>
    <lineage>
        <taxon>Bacteria</taxon>
        <taxon>Bacillati</taxon>
        <taxon>Bacillota</taxon>
        <taxon>Bacilli</taxon>
        <taxon>Bacillales</taxon>
        <taxon>Alicyclobacillaceae</taxon>
        <taxon>Alicyclobacillus</taxon>
    </lineage>
</organism>
<feature type="short sequence motif" description="Histidine triad motif" evidence="1">
    <location>
        <begin position="97"/>
        <end position="101"/>
    </location>
</feature>
<dbReference type="InterPro" id="IPR001310">
    <property type="entry name" value="Histidine_triad_HIT"/>
</dbReference>
<dbReference type="InterPro" id="IPR036265">
    <property type="entry name" value="HIT-like_sf"/>
</dbReference>
<sequence length="116" mass="13059">MSNDIYCDEILNGQLPVKKVIETERVLAFHHTRPSFEAHIVVIPKKHIPSLIELDEQDKDILTELLCVVQKVATQVNAEYGACGVETYMGEYQSSKHLHVHVRAGKQLRPTGALVK</sequence>
<dbReference type="Gene3D" id="3.30.428.10">
    <property type="entry name" value="HIT-like"/>
    <property type="match status" value="1"/>
</dbReference>
<dbReference type="InterPro" id="IPR011146">
    <property type="entry name" value="HIT-like"/>
</dbReference>
<dbReference type="Pfam" id="PF11969">
    <property type="entry name" value="DcpS_C"/>
    <property type="match status" value="1"/>
</dbReference>
<dbReference type="PROSITE" id="PS51084">
    <property type="entry name" value="HIT_2"/>
    <property type="match status" value="1"/>
</dbReference>
<name>A0ABY6ZB01_9BACL</name>
<evidence type="ECO:0000256" key="1">
    <source>
        <dbReference type="PROSITE-ProRule" id="PRU00464"/>
    </source>
</evidence>
<feature type="domain" description="HIT" evidence="2">
    <location>
        <begin position="6"/>
        <end position="113"/>
    </location>
</feature>
<evidence type="ECO:0000313" key="3">
    <source>
        <dbReference type="EMBL" id="WAH40065.1"/>
    </source>
</evidence>
<proteinExistence type="predicted"/>
<keyword evidence="4" id="KW-1185">Reference proteome</keyword>
<dbReference type="PRINTS" id="PR00332">
    <property type="entry name" value="HISTRIAD"/>
</dbReference>
<accession>A0ABY6ZB01</accession>
<reference evidence="3" key="1">
    <citation type="submission" date="2022-08" db="EMBL/GenBank/DDBJ databases">
        <title>Alicyclobacillus fastidiosus DSM 17978, complete genome.</title>
        <authorList>
            <person name="Wang Q."/>
            <person name="Cai R."/>
            <person name="Wang Z."/>
        </authorList>
    </citation>
    <scope>NUCLEOTIDE SEQUENCE</scope>
    <source>
        <strain evidence="3">DSM 17978</strain>
    </source>
</reference>
<dbReference type="RefSeq" id="WP_268003963.1">
    <property type="nucleotide sequence ID" value="NZ_BSUT01000001.1"/>
</dbReference>
<evidence type="ECO:0000313" key="4">
    <source>
        <dbReference type="Proteomes" id="UP001164761"/>
    </source>
</evidence>
<dbReference type="SUPFAM" id="SSF54197">
    <property type="entry name" value="HIT-like"/>
    <property type="match status" value="1"/>
</dbReference>
<gene>
    <name evidence="3" type="ORF">NZD89_16900</name>
</gene>
<dbReference type="Proteomes" id="UP001164761">
    <property type="component" value="Chromosome"/>
</dbReference>
<dbReference type="PANTHER" id="PTHR23089">
    <property type="entry name" value="HISTIDINE TRIAD HIT PROTEIN"/>
    <property type="match status" value="1"/>
</dbReference>